<accession>A0A1V0SJ58</accession>
<dbReference type="PANTHER" id="PTHR47396:SF1">
    <property type="entry name" value="ATP-DEPENDENT HELICASE IRC3-RELATED"/>
    <property type="match status" value="1"/>
</dbReference>
<keyword evidence="4" id="KW-0067">ATP-binding</keyword>
<dbReference type="InterPro" id="IPR050742">
    <property type="entry name" value="Helicase_Restrict-Modif_Enz"/>
</dbReference>
<keyword evidence="3 7" id="KW-0347">Helicase</keyword>
<keyword evidence="1" id="KW-0547">Nucleotide-binding</keyword>
<evidence type="ECO:0000256" key="2">
    <source>
        <dbReference type="ARBA" id="ARBA00022801"/>
    </source>
</evidence>
<evidence type="ECO:0000313" key="7">
    <source>
        <dbReference type="EMBL" id="ARF11762.1"/>
    </source>
</evidence>
<dbReference type="GO" id="GO:0003677">
    <property type="term" value="F:DNA binding"/>
    <property type="evidence" value="ECO:0007669"/>
    <property type="project" value="InterPro"/>
</dbReference>
<dbReference type="EMBL" id="KY684109">
    <property type="protein sequence ID" value="ARF11762.1"/>
    <property type="molecule type" value="Genomic_DNA"/>
</dbReference>
<evidence type="ECO:0000259" key="5">
    <source>
        <dbReference type="PROSITE" id="PS51192"/>
    </source>
</evidence>
<dbReference type="SUPFAM" id="SSF52540">
    <property type="entry name" value="P-loop containing nucleoside triphosphate hydrolases"/>
    <property type="match status" value="1"/>
</dbReference>
<dbReference type="Gene3D" id="3.40.50.300">
    <property type="entry name" value="P-loop containing nucleotide triphosphate hydrolases"/>
    <property type="match status" value="2"/>
</dbReference>
<keyword evidence="2" id="KW-0378">Hydrolase</keyword>
<dbReference type="InterPro" id="IPR011335">
    <property type="entry name" value="Restrct_endonuc-II-like"/>
</dbReference>
<evidence type="ECO:0000256" key="3">
    <source>
        <dbReference type="ARBA" id="ARBA00022806"/>
    </source>
</evidence>
<feature type="domain" description="Helicase ATP-binding" evidence="5">
    <location>
        <begin position="203"/>
        <end position="392"/>
    </location>
</feature>
<evidence type="ECO:0000256" key="4">
    <source>
        <dbReference type="ARBA" id="ARBA00022840"/>
    </source>
</evidence>
<organism evidence="7">
    <name type="scientific">Klosneuvirus KNV1</name>
    <dbReference type="NCBI Taxonomy" id="1977640"/>
    <lineage>
        <taxon>Viruses</taxon>
        <taxon>Varidnaviria</taxon>
        <taxon>Bamfordvirae</taxon>
        <taxon>Nucleocytoviricota</taxon>
        <taxon>Megaviricetes</taxon>
        <taxon>Imitervirales</taxon>
        <taxon>Mimiviridae</taxon>
        <taxon>Klosneuvirinae</taxon>
        <taxon>Klosneuvirus</taxon>
    </lineage>
</organism>
<dbReference type="GO" id="GO:0004386">
    <property type="term" value="F:helicase activity"/>
    <property type="evidence" value="ECO:0007669"/>
    <property type="project" value="UniProtKB-KW"/>
</dbReference>
<protein>
    <submittedName>
        <fullName evidence="7">Superfamily II helicase</fullName>
    </submittedName>
</protein>
<proteinExistence type="predicted"/>
<dbReference type="InterPro" id="IPR027417">
    <property type="entry name" value="P-loop_NTPase"/>
</dbReference>
<dbReference type="PROSITE" id="PS51192">
    <property type="entry name" value="HELICASE_ATP_BIND_1"/>
    <property type="match status" value="1"/>
</dbReference>
<dbReference type="PROSITE" id="PS51194">
    <property type="entry name" value="HELICASE_CTER"/>
    <property type="match status" value="1"/>
</dbReference>
<evidence type="ECO:0000259" key="6">
    <source>
        <dbReference type="PROSITE" id="PS51194"/>
    </source>
</evidence>
<reference evidence="7" key="1">
    <citation type="journal article" date="2017" name="Science">
        <title>Giant viruses with an expanded complement of translation system components.</title>
        <authorList>
            <person name="Schulz F."/>
            <person name="Yutin N."/>
            <person name="Ivanova N.N."/>
            <person name="Ortega D.R."/>
            <person name="Lee T.K."/>
            <person name="Vierheilig J."/>
            <person name="Daims H."/>
            <person name="Horn M."/>
            <person name="Wagner M."/>
            <person name="Jensen G.J."/>
            <person name="Kyrpides N.C."/>
            <person name="Koonin E.V."/>
            <person name="Woyke T."/>
        </authorList>
    </citation>
    <scope>NUCLEOTIDE SEQUENCE</scope>
    <source>
        <strain evidence="7">KNV1</strain>
    </source>
</reference>
<dbReference type="PANTHER" id="PTHR47396">
    <property type="entry name" value="TYPE I RESTRICTION ENZYME ECOKI R PROTEIN"/>
    <property type="match status" value="1"/>
</dbReference>
<dbReference type="SMART" id="SM00490">
    <property type="entry name" value="HELICc"/>
    <property type="match status" value="1"/>
</dbReference>
<gene>
    <name evidence="7" type="ORF">Klosneuvirus_2_198</name>
</gene>
<sequence>MLTKSVFHIFINSYYDVYNKNISLNTFDLYLKNYDFSNEFHNCNINKIIGDIFEYIAKYYYIKQNYETYLFNEIPINIRKQLKLRTKDKGIDLIYKFNNDWHGVQCKWRSKINNCIDKNLIAGFITELKTTKINNGIVFTNVNLITKYINDDNIKWVTRPILTNIINKTFIDFIKDQTQNNKQITKVNKIKELRDYQKEAINKLYNCLDKNKQCIMFCGTGKSYIMIEYIKKKKINRTIILMPSLHLISQFYKILNENFPKQNVLCICSQMDKESLTCGEENNKDKSDELLNEFIKLDTEIKYTTDLITIKNKLKDTNIIVLCTYQSSELLKGTRFDLGLFDEAHKTVNSNKFGFCLDDKNCNIDERIYFTATPRYYKGYNETCISMNNKNIYGNEIFSYSYLQAKNNNYVLDFQIVGYIVPQKLDDIIMEKYIKQDNLNIKSEILISAIQIAKHIQENKECNKILTYHNTVNNAIEFKKTLYYVLDKFNINASVYCISGKTSMSKRYEIFNDFERDDISIICSSKVLNEGVDIPCVNTIMFVDPRTSTVDVTQCIGRAMRLYKNQTTCNIIIPVHYDQIMNMHNYSGIINILTAMSEIDNKLIEYFVTKNKCNKITLKNMNIVDICDHIEIKHSYDDIVNEFTTAIIKSRVLGFEYNFALLLEYIEENGNVPIQKTKYKNQYIGTWLRHQKDKIKNKDDELYVKLSENKLLKKNLDDYLTFKETNKDKDKLSWDEWYKIIIEYIDENDCIPSALTQYKNYNIGQWIQTQKKKINSNDDELYIKLSENKLIRKNLDEYLTYKKTNKEKDKLNWDEWYKIIVEYIETTNNIPSNNTKYKNKNIGYWFQNQKKRIKSKYDELYKKLSINKLLEKNLDEYLSIKKMNEDKRKLSWDELYNITLEYIEEYICIPTATTNYKNQNIGLWLRHQKRKISSKNDELYIKLSKNNLIKYNLDEYLTDKDLNKDKDKLSLDEGYKLILEYIKENGYVPTYQIKYKNKHIGNWLHNQKRKINSQTDELYIKLSENKLIKTKLDDYLIKKNNKKYNTIIKNKKEILSTDSHKEDNFMNLSKRQLDVTPKEIHTIQTIRNNKILEPNKIIIVKPKINKLINKDIFDE</sequence>
<dbReference type="SUPFAM" id="SSF52980">
    <property type="entry name" value="Restriction endonuclease-like"/>
    <property type="match status" value="1"/>
</dbReference>
<dbReference type="InterPro" id="IPR006935">
    <property type="entry name" value="Helicase/UvrB_N"/>
</dbReference>
<dbReference type="SMART" id="SM00487">
    <property type="entry name" value="DEXDc"/>
    <property type="match status" value="1"/>
</dbReference>
<name>A0A1V0SJ58_9VIRU</name>
<dbReference type="InterPro" id="IPR001650">
    <property type="entry name" value="Helicase_C-like"/>
</dbReference>
<dbReference type="GO" id="GO:0016787">
    <property type="term" value="F:hydrolase activity"/>
    <property type="evidence" value="ECO:0007669"/>
    <property type="project" value="UniProtKB-KW"/>
</dbReference>
<dbReference type="GO" id="GO:0005524">
    <property type="term" value="F:ATP binding"/>
    <property type="evidence" value="ECO:0007669"/>
    <property type="project" value="UniProtKB-KW"/>
</dbReference>
<dbReference type="Pfam" id="PF04851">
    <property type="entry name" value="ResIII"/>
    <property type="match status" value="1"/>
</dbReference>
<dbReference type="Pfam" id="PF00271">
    <property type="entry name" value="Helicase_C"/>
    <property type="match status" value="1"/>
</dbReference>
<dbReference type="InterPro" id="IPR014001">
    <property type="entry name" value="Helicase_ATP-bd"/>
</dbReference>
<evidence type="ECO:0000256" key="1">
    <source>
        <dbReference type="ARBA" id="ARBA00022741"/>
    </source>
</evidence>
<feature type="domain" description="Helicase C-terminal" evidence="6">
    <location>
        <begin position="451"/>
        <end position="615"/>
    </location>
</feature>